<dbReference type="PROSITE" id="PS50090">
    <property type="entry name" value="MYB_LIKE"/>
    <property type="match status" value="5"/>
</dbReference>
<dbReference type="GO" id="GO:0005634">
    <property type="term" value="C:nucleus"/>
    <property type="evidence" value="ECO:0007669"/>
    <property type="project" value="UniProtKB-SubCell"/>
</dbReference>
<dbReference type="PANTHER" id="PTHR46621">
    <property type="entry name" value="SNRNA-ACTIVATING PROTEIN COMPLEX SUBUNIT 4"/>
    <property type="match status" value="1"/>
</dbReference>
<sequence>MSIHDQYDAGSEDEKELDDVELSGSENGDCFDEDMEALKKACLRTGTDLDDLEIYSADNDRPSTSDAAAASAASTDSGSEDDMEIFQSIQNRLALSLDVCDPVSMKPLCTLPPVSSDEDAEDDFETLRVIQKRFLAYSTDDTWKSSREDDMEKREPSYMTSTPIEEATGNDICERFQDHEQTGNISHVSSDNVEMQPVCSVQRDQSDVHELLTYKSSRFPKSAQLLFDAIKKNRSYQKLLRCKLTQIEVKIEENKKLKERVKILRDFQVSCKKITGRALSAKKDPRIQLISARKPRTSKDPEVNDKKVTADYGPPENSSVASYRMALMEFPLRLQRKNWSREERENLEKGIRQQFQERALQVSVDWLSILDGSPQDGNNLDSIIATVKDLEITPERIREFLPNVEWDQLASLYVKGRSGAECETRWLNHEDPLINHNPWTAEDDKNLLLIAQEKGIDNWLDIAVSLGSNRTPFQCLARYQRSLNACILKREWTEEEDDQLRIAVEVFGESDWQSVASTLKGRTGTQCSNRWKKSLHPTRQRVGRWTRDEDKRLKVAVMLFGPKNWRKLAEVVPGRTQVQCRERWVNSLDPALNMGTWTEEEDSRLEAAIEEHGYCWSKIATCMSSRTDNQCWRRWKTLHPEEVPLLREARKVRKTALISNFVDRESERPALGPNDFNVQLPMITATSEPENTNLPSKGKRKRRKPMITAASEPENTNLPSRGKRKRRKNDQAVSLPVIGETSEPENTELASKGKRKQRGRRPDSDKENAEALRLYPEKRSHKSCRQGAQAGLVEVPGIINENEAETVIGHDSVRKIRRNAPSENNNCTEPAQDVTFQKKRKRKPPSGNNNHTEPAQDVAVQEKRKQAPTSGNNNHSEPAQDVAIQEPPSGHTNCSDRVDDDAVQTEKRKQAEGSKCVESVQDNLSSQLLSTLCTASNHQAESLGSSHTVKRRKNRKTTPKQCSERSVHNELPEEEYSICSENSIFSGGDDGAEEMQNSGVEFENLGSREKSFTKPRSKRKTGMKSSTSLVSETIVAEGFKNLSGCKKLKKRGSRQHSKSNKPSGDEDCITDGDHQTLACFLRNKKRKHETIENAQLSTPKGLDERGSIGQKQFGLRHCDEEILENSTLHTHSKETNMPNGNGGDIGVVDVANKTAAPDDVLGEPGKLIQDDITLACWRKQLKKRRVTIHMSK</sequence>
<dbReference type="InterPro" id="IPR051575">
    <property type="entry name" value="Myb-like_DNA-bd"/>
</dbReference>
<dbReference type="AlphaFoldDB" id="A0A9W7J1W1"/>
<evidence type="ECO:0000259" key="8">
    <source>
        <dbReference type="PROSITE" id="PS51294"/>
    </source>
</evidence>
<feature type="domain" description="Myb-like" evidence="7">
    <location>
        <begin position="331"/>
        <end position="430"/>
    </location>
</feature>
<feature type="domain" description="HTH myb-type" evidence="8">
    <location>
        <begin position="589"/>
        <end position="643"/>
    </location>
</feature>
<feature type="region of interest" description="Disordered" evidence="6">
    <location>
        <begin position="937"/>
        <end position="969"/>
    </location>
</feature>
<evidence type="ECO:0000256" key="5">
    <source>
        <dbReference type="ARBA" id="ARBA00023242"/>
    </source>
</evidence>
<keyword evidence="2" id="KW-0805">Transcription regulation</keyword>
<feature type="compositionally biased region" description="Polar residues" evidence="6">
    <location>
        <begin position="937"/>
        <end position="947"/>
    </location>
</feature>
<feature type="domain" description="Myb-like" evidence="7">
    <location>
        <begin position="589"/>
        <end position="639"/>
    </location>
</feature>
<dbReference type="InterPro" id="IPR009057">
    <property type="entry name" value="Homeodomain-like_sf"/>
</dbReference>
<evidence type="ECO:0000259" key="7">
    <source>
        <dbReference type="PROSITE" id="PS50090"/>
    </source>
</evidence>
<dbReference type="GO" id="GO:0019185">
    <property type="term" value="C:snRNA-activating protein complex"/>
    <property type="evidence" value="ECO:0007669"/>
    <property type="project" value="TreeGrafter"/>
</dbReference>
<evidence type="ECO:0000256" key="6">
    <source>
        <dbReference type="SAM" id="MobiDB-lite"/>
    </source>
</evidence>
<dbReference type="GO" id="GO:0042795">
    <property type="term" value="P:snRNA transcription by RNA polymerase II"/>
    <property type="evidence" value="ECO:0007669"/>
    <property type="project" value="TreeGrafter"/>
</dbReference>
<dbReference type="GO" id="GO:0042796">
    <property type="term" value="P:snRNA transcription by RNA polymerase III"/>
    <property type="evidence" value="ECO:0007669"/>
    <property type="project" value="TreeGrafter"/>
</dbReference>
<comment type="caution">
    <text evidence="9">The sequence shown here is derived from an EMBL/GenBank/DDBJ whole genome shotgun (WGS) entry which is preliminary data.</text>
</comment>
<feature type="compositionally biased region" description="Basic and acidic residues" evidence="6">
    <location>
        <begin position="297"/>
        <end position="309"/>
    </location>
</feature>
<feature type="compositionally biased region" description="Low complexity" evidence="6">
    <location>
        <begin position="64"/>
        <end position="77"/>
    </location>
</feature>
<keyword evidence="10" id="KW-1185">Reference proteome</keyword>
<gene>
    <name evidence="9" type="ORF">HRI_004331000</name>
</gene>
<dbReference type="PROSITE" id="PS51294">
    <property type="entry name" value="HTH_MYB"/>
    <property type="match status" value="3"/>
</dbReference>
<evidence type="ECO:0000256" key="4">
    <source>
        <dbReference type="ARBA" id="ARBA00023163"/>
    </source>
</evidence>
<keyword evidence="5" id="KW-0539">Nucleus</keyword>
<evidence type="ECO:0000256" key="3">
    <source>
        <dbReference type="ARBA" id="ARBA00023125"/>
    </source>
</evidence>
<evidence type="ECO:0000313" key="9">
    <source>
        <dbReference type="EMBL" id="GMJ06618.1"/>
    </source>
</evidence>
<feature type="domain" description="Myb-like" evidence="7">
    <location>
        <begin position="489"/>
        <end position="535"/>
    </location>
</feature>
<dbReference type="PANTHER" id="PTHR46621:SF1">
    <property type="entry name" value="SNRNA-ACTIVATING PROTEIN COMPLEX SUBUNIT 4"/>
    <property type="match status" value="1"/>
</dbReference>
<keyword evidence="3" id="KW-0238">DNA-binding</keyword>
<organism evidence="9 10">
    <name type="scientific">Hibiscus trionum</name>
    <name type="common">Flower of an hour</name>
    <dbReference type="NCBI Taxonomy" id="183268"/>
    <lineage>
        <taxon>Eukaryota</taxon>
        <taxon>Viridiplantae</taxon>
        <taxon>Streptophyta</taxon>
        <taxon>Embryophyta</taxon>
        <taxon>Tracheophyta</taxon>
        <taxon>Spermatophyta</taxon>
        <taxon>Magnoliopsida</taxon>
        <taxon>eudicotyledons</taxon>
        <taxon>Gunneridae</taxon>
        <taxon>Pentapetalae</taxon>
        <taxon>rosids</taxon>
        <taxon>malvids</taxon>
        <taxon>Malvales</taxon>
        <taxon>Malvaceae</taxon>
        <taxon>Malvoideae</taxon>
        <taxon>Hibiscus</taxon>
    </lineage>
</organism>
<dbReference type="Proteomes" id="UP001165190">
    <property type="component" value="Unassembled WGS sequence"/>
</dbReference>
<dbReference type="GO" id="GO:0000978">
    <property type="term" value="F:RNA polymerase II cis-regulatory region sequence-specific DNA binding"/>
    <property type="evidence" value="ECO:0007669"/>
    <property type="project" value="TreeGrafter"/>
</dbReference>
<dbReference type="SUPFAM" id="SSF46689">
    <property type="entry name" value="Homeodomain-like"/>
    <property type="match status" value="3"/>
</dbReference>
<evidence type="ECO:0000313" key="10">
    <source>
        <dbReference type="Proteomes" id="UP001165190"/>
    </source>
</evidence>
<evidence type="ECO:0000256" key="2">
    <source>
        <dbReference type="ARBA" id="ARBA00023015"/>
    </source>
</evidence>
<feature type="region of interest" description="Disordered" evidence="6">
    <location>
        <begin position="295"/>
        <end position="315"/>
    </location>
</feature>
<feature type="region of interest" description="Disordered" evidence="6">
    <location>
        <begin position="683"/>
        <end position="785"/>
    </location>
</feature>
<feature type="compositionally biased region" description="Basic and acidic residues" evidence="6">
    <location>
        <begin position="760"/>
        <end position="778"/>
    </location>
</feature>
<feature type="compositionally biased region" description="Basic residues" evidence="6">
    <location>
        <begin position="1048"/>
        <end position="1059"/>
    </location>
</feature>
<feature type="domain" description="Myb-like" evidence="7">
    <location>
        <begin position="431"/>
        <end position="483"/>
    </location>
</feature>
<feature type="compositionally biased region" description="Polar residues" evidence="6">
    <location>
        <begin position="867"/>
        <end position="877"/>
    </location>
</feature>
<keyword evidence="4" id="KW-0804">Transcription</keyword>
<dbReference type="Gene3D" id="1.10.10.60">
    <property type="entry name" value="Homeodomain-like"/>
    <property type="match status" value="5"/>
</dbReference>
<reference evidence="9" key="1">
    <citation type="submission" date="2023-05" db="EMBL/GenBank/DDBJ databases">
        <title>Genome and transcriptome analyses reveal genes involved in the formation of fine ridges on petal epidermal cells in Hibiscus trionum.</title>
        <authorList>
            <person name="Koshimizu S."/>
            <person name="Masuda S."/>
            <person name="Ishii T."/>
            <person name="Shirasu K."/>
            <person name="Hoshino A."/>
            <person name="Arita M."/>
        </authorList>
    </citation>
    <scope>NUCLEOTIDE SEQUENCE</scope>
    <source>
        <strain evidence="9">Hamamatsu line</strain>
    </source>
</reference>
<dbReference type="GO" id="GO:0001006">
    <property type="term" value="F:RNA polymerase III type 3 promoter sequence-specific DNA binding"/>
    <property type="evidence" value="ECO:0007669"/>
    <property type="project" value="TreeGrafter"/>
</dbReference>
<feature type="region of interest" description="Disordered" evidence="6">
    <location>
        <begin position="1048"/>
        <end position="1069"/>
    </location>
</feature>
<proteinExistence type="predicted"/>
<dbReference type="OrthoDB" id="2143914at2759"/>
<feature type="compositionally biased region" description="Polar residues" evidence="6">
    <location>
        <begin position="684"/>
        <end position="695"/>
    </location>
</feature>
<feature type="region of interest" description="Disordered" evidence="6">
    <location>
        <begin position="55"/>
        <end position="81"/>
    </location>
</feature>
<dbReference type="InterPro" id="IPR001005">
    <property type="entry name" value="SANT/Myb"/>
</dbReference>
<dbReference type="Pfam" id="PF00249">
    <property type="entry name" value="Myb_DNA-binding"/>
    <property type="match status" value="4"/>
</dbReference>
<feature type="compositionally biased region" description="Basic residues" evidence="6">
    <location>
        <begin position="1013"/>
        <end position="1022"/>
    </location>
</feature>
<dbReference type="InterPro" id="IPR017930">
    <property type="entry name" value="Myb_dom"/>
</dbReference>
<feature type="region of interest" description="Disordered" evidence="6">
    <location>
        <begin position="819"/>
        <end position="918"/>
    </location>
</feature>
<feature type="region of interest" description="Disordered" evidence="6">
    <location>
        <begin position="1004"/>
        <end position="1028"/>
    </location>
</feature>
<feature type="domain" description="HTH myb-type" evidence="8">
    <location>
        <begin position="543"/>
        <end position="584"/>
    </location>
</feature>
<dbReference type="CDD" id="cd00167">
    <property type="entry name" value="SANT"/>
    <property type="match status" value="3"/>
</dbReference>
<dbReference type="SMART" id="SM00717">
    <property type="entry name" value="SANT"/>
    <property type="match status" value="5"/>
</dbReference>
<feature type="compositionally biased region" description="Basic residues" evidence="6">
    <location>
        <begin position="948"/>
        <end position="958"/>
    </location>
</feature>
<feature type="region of interest" description="Disordered" evidence="6">
    <location>
        <begin position="1"/>
        <end position="30"/>
    </location>
</feature>
<feature type="domain" description="HTH myb-type" evidence="8">
    <location>
        <begin position="487"/>
        <end position="539"/>
    </location>
</feature>
<dbReference type="EMBL" id="BSYR01000045">
    <property type="protein sequence ID" value="GMJ06618.1"/>
    <property type="molecule type" value="Genomic_DNA"/>
</dbReference>
<feature type="domain" description="Myb-like" evidence="7">
    <location>
        <begin position="537"/>
        <end position="588"/>
    </location>
</feature>
<protein>
    <submittedName>
        <fullName evidence="9">Uncharacterized protein</fullName>
    </submittedName>
</protein>
<feature type="compositionally biased region" description="Acidic residues" evidence="6">
    <location>
        <begin position="10"/>
        <end position="21"/>
    </location>
</feature>
<evidence type="ECO:0000256" key="1">
    <source>
        <dbReference type="ARBA" id="ARBA00004123"/>
    </source>
</evidence>
<accession>A0A9W7J1W1</accession>
<name>A0A9W7J1W1_HIBTR</name>
<comment type="subcellular location">
    <subcellularLocation>
        <location evidence="1">Nucleus</location>
    </subcellularLocation>
</comment>